<evidence type="ECO:0000313" key="2">
    <source>
        <dbReference type="EMBL" id="MBB4664822.1"/>
    </source>
</evidence>
<dbReference type="RefSeq" id="WP_183345216.1">
    <property type="nucleotide sequence ID" value="NZ_JACHNU010000009.1"/>
</dbReference>
<gene>
    <name evidence="2" type="ORF">BDZ31_004440</name>
</gene>
<accession>A0A840IIK9</accession>
<keyword evidence="1" id="KW-0175">Coiled coil</keyword>
<keyword evidence="3" id="KW-1185">Reference proteome</keyword>
<proteinExistence type="predicted"/>
<evidence type="ECO:0000313" key="3">
    <source>
        <dbReference type="Proteomes" id="UP000585272"/>
    </source>
</evidence>
<sequence length="285" mass="30824">MLSFRYHALSLVAVFLALVIGLLLGVAVGDQGLVSSAERDIRASLREDVRQAQSERDEAREELEERRDFEQDAYPAMVAGRLDGMRIALVELGGTSDKMWNLTRDALQGSGGRLASVSAIRLPLDVEALAKASKGTRYERLAEDPSLLSPFATRLGIQFAQGGELLRRVKGTLLDQGSGTLEGADAVVIVRDDHEIDDPEEAEAVEEFERGLMRGLQVDGIPVVGVETTDAEPSQIPWFKDHDLSSVDDLDDPLGRAALVFVLAGERGHFGVKPSADGGRLPPVL</sequence>
<protein>
    <recommendedName>
        <fullName evidence="4">Copper transporter</fullName>
    </recommendedName>
</protein>
<comment type="caution">
    <text evidence="2">The sequence shown here is derived from an EMBL/GenBank/DDBJ whole genome shotgun (WGS) entry which is preliminary data.</text>
</comment>
<reference evidence="2 3" key="1">
    <citation type="submission" date="2020-08" db="EMBL/GenBank/DDBJ databases">
        <title>Genomic Encyclopedia of Archaeal and Bacterial Type Strains, Phase II (KMG-II): from individual species to whole genera.</title>
        <authorList>
            <person name="Goeker M."/>
        </authorList>
    </citation>
    <scope>NUCLEOTIDE SEQUENCE [LARGE SCALE GENOMIC DNA]</scope>
    <source>
        <strain evidence="2 3">DSM 23288</strain>
    </source>
</reference>
<organism evidence="2 3">
    <name type="scientific">Conexibacter arvalis</name>
    <dbReference type="NCBI Taxonomy" id="912552"/>
    <lineage>
        <taxon>Bacteria</taxon>
        <taxon>Bacillati</taxon>
        <taxon>Actinomycetota</taxon>
        <taxon>Thermoleophilia</taxon>
        <taxon>Solirubrobacterales</taxon>
        <taxon>Conexibacteraceae</taxon>
        <taxon>Conexibacter</taxon>
    </lineage>
</organism>
<feature type="coiled-coil region" evidence="1">
    <location>
        <begin position="42"/>
        <end position="72"/>
    </location>
</feature>
<dbReference type="GO" id="GO:0016020">
    <property type="term" value="C:membrane"/>
    <property type="evidence" value="ECO:0007669"/>
    <property type="project" value="InterPro"/>
</dbReference>
<evidence type="ECO:0008006" key="4">
    <source>
        <dbReference type="Google" id="ProtNLM"/>
    </source>
</evidence>
<dbReference type="Pfam" id="PF11382">
    <property type="entry name" value="MctB"/>
    <property type="match status" value="2"/>
</dbReference>
<dbReference type="AlphaFoldDB" id="A0A840IIK9"/>
<dbReference type="EMBL" id="JACHNU010000009">
    <property type="protein sequence ID" value="MBB4664822.1"/>
    <property type="molecule type" value="Genomic_DNA"/>
</dbReference>
<dbReference type="InterPro" id="IPR021522">
    <property type="entry name" value="MctB"/>
</dbReference>
<dbReference type="GO" id="GO:0055070">
    <property type="term" value="P:copper ion homeostasis"/>
    <property type="evidence" value="ECO:0007669"/>
    <property type="project" value="InterPro"/>
</dbReference>
<dbReference type="Proteomes" id="UP000585272">
    <property type="component" value="Unassembled WGS sequence"/>
</dbReference>
<evidence type="ECO:0000256" key="1">
    <source>
        <dbReference type="SAM" id="Coils"/>
    </source>
</evidence>
<name>A0A840IIK9_9ACTN</name>